<dbReference type="AlphaFoldDB" id="A0AB39MMB5"/>
<dbReference type="PANTHER" id="PTHR30348">
    <property type="entry name" value="UNCHARACTERIZED PROTEIN YECE"/>
    <property type="match status" value="1"/>
</dbReference>
<organism evidence="1">
    <name type="scientific">Streptomyces sp. R08</name>
    <dbReference type="NCBI Taxonomy" id="3238624"/>
    <lineage>
        <taxon>Bacteria</taxon>
        <taxon>Bacillati</taxon>
        <taxon>Actinomycetota</taxon>
        <taxon>Actinomycetes</taxon>
        <taxon>Kitasatosporales</taxon>
        <taxon>Streptomycetaceae</taxon>
        <taxon>Streptomyces</taxon>
    </lineage>
</organism>
<dbReference type="Gene3D" id="3.20.20.410">
    <property type="entry name" value="Protein of unknown function UPF0759"/>
    <property type="match status" value="1"/>
</dbReference>
<dbReference type="InterPro" id="IPR002763">
    <property type="entry name" value="DUF72"/>
</dbReference>
<evidence type="ECO:0000313" key="1">
    <source>
        <dbReference type="EMBL" id="XDQ07292.1"/>
    </source>
</evidence>
<dbReference type="Pfam" id="PF01904">
    <property type="entry name" value="DUF72"/>
    <property type="match status" value="1"/>
</dbReference>
<dbReference type="EMBL" id="CP163431">
    <property type="protein sequence ID" value="XDQ07292.1"/>
    <property type="molecule type" value="Genomic_DNA"/>
</dbReference>
<dbReference type="SUPFAM" id="SSF117396">
    <property type="entry name" value="TM1631-like"/>
    <property type="match status" value="1"/>
</dbReference>
<gene>
    <name evidence="1" type="ORF">AB5J58_47030</name>
</gene>
<name>A0AB39MMB5_9ACTN</name>
<proteinExistence type="predicted"/>
<sequence>MGDILVGTCSWTDPALVRSGWYPKGQRDAEGRLRHYAGRFPVVEVDASYYALPQERISRMWAERTPDGFVFDVKAFSLLTGHPARNGVLPDGMSADAQDSGVLDELWARFTEGIGPLRRAGRLGSVLFQFPPWLRPGSRGEQILSQTARRTAGWPIAVEFRHPDWWRPEQAELTSALLAEHGMAAVAVDMVQGLPSSMPPVTPVTTSRLAVVRFHGRSTAWGRGSKEDRFRYTYSDGELAEWLPRLRALAERAERVHVLFNNCCGDASVRAAEQLTHLIRQEVSTCPAPSRSPRPPHPQ</sequence>
<dbReference type="InterPro" id="IPR036520">
    <property type="entry name" value="UPF0759_sf"/>
</dbReference>
<accession>A0AB39MMB5</accession>
<dbReference type="PANTHER" id="PTHR30348:SF13">
    <property type="entry name" value="UPF0759 PROTEIN YUNF"/>
    <property type="match status" value="1"/>
</dbReference>
<dbReference type="RefSeq" id="WP_369192084.1">
    <property type="nucleotide sequence ID" value="NZ_CP163431.1"/>
</dbReference>
<reference evidence="1" key="1">
    <citation type="submission" date="2024-07" db="EMBL/GenBank/DDBJ databases">
        <authorList>
            <person name="Yu S.T."/>
        </authorList>
    </citation>
    <scope>NUCLEOTIDE SEQUENCE</scope>
    <source>
        <strain evidence="1">R08</strain>
    </source>
</reference>
<protein>
    <submittedName>
        <fullName evidence="1">DUF72 domain-containing protein</fullName>
    </submittedName>
</protein>